<sequence length="75" mass="8886">MVWLEEVADRHRNLSVMPRLTAKTIIAVMKDKDTLKFLTEVGHPYKDSIMKLTEITPENRRTKLIIRNYTQPAYR</sequence>
<dbReference type="Proteomes" id="UP000324222">
    <property type="component" value="Unassembled WGS sequence"/>
</dbReference>
<protein>
    <submittedName>
        <fullName evidence="1">Uncharacterized protein</fullName>
    </submittedName>
</protein>
<dbReference type="OrthoDB" id="6368401at2759"/>
<keyword evidence="2" id="KW-1185">Reference proteome</keyword>
<evidence type="ECO:0000313" key="1">
    <source>
        <dbReference type="EMBL" id="MPC40713.1"/>
    </source>
</evidence>
<organism evidence="1 2">
    <name type="scientific">Portunus trituberculatus</name>
    <name type="common">Swimming crab</name>
    <name type="synonym">Neptunus trituberculatus</name>
    <dbReference type="NCBI Taxonomy" id="210409"/>
    <lineage>
        <taxon>Eukaryota</taxon>
        <taxon>Metazoa</taxon>
        <taxon>Ecdysozoa</taxon>
        <taxon>Arthropoda</taxon>
        <taxon>Crustacea</taxon>
        <taxon>Multicrustacea</taxon>
        <taxon>Malacostraca</taxon>
        <taxon>Eumalacostraca</taxon>
        <taxon>Eucarida</taxon>
        <taxon>Decapoda</taxon>
        <taxon>Pleocyemata</taxon>
        <taxon>Brachyura</taxon>
        <taxon>Eubrachyura</taxon>
        <taxon>Portunoidea</taxon>
        <taxon>Portunidae</taxon>
        <taxon>Portuninae</taxon>
        <taxon>Portunus</taxon>
    </lineage>
</organism>
<reference evidence="1 2" key="1">
    <citation type="submission" date="2019-05" db="EMBL/GenBank/DDBJ databases">
        <title>Another draft genome of Portunus trituberculatus and its Hox gene families provides insights of decapod evolution.</title>
        <authorList>
            <person name="Jeong J.-H."/>
            <person name="Song I."/>
            <person name="Kim S."/>
            <person name="Choi T."/>
            <person name="Kim D."/>
            <person name="Ryu S."/>
            <person name="Kim W."/>
        </authorList>
    </citation>
    <scope>NUCLEOTIDE SEQUENCE [LARGE SCALE GENOMIC DNA]</scope>
    <source>
        <tissue evidence="1">Muscle</tissue>
    </source>
</reference>
<dbReference type="EMBL" id="VSRR010004787">
    <property type="protein sequence ID" value="MPC40713.1"/>
    <property type="molecule type" value="Genomic_DNA"/>
</dbReference>
<proteinExistence type="predicted"/>
<gene>
    <name evidence="1" type="ORF">E2C01_034278</name>
</gene>
<evidence type="ECO:0000313" key="2">
    <source>
        <dbReference type="Proteomes" id="UP000324222"/>
    </source>
</evidence>
<accession>A0A5B7F6N9</accession>
<name>A0A5B7F6N9_PORTR</name>
<dbReference type="AlphaFoldDB" id="A0A5B7F6N9"/>
<comment type="caution">
    <text evidence="1">The sequence shown here is derived from an EMBL/GenBank/DDBJ whole genome shotgun (WGS) entry which is preliminary data.</text>
</comment>